<keyword evidence="1" id="KW-0812">Transmembrane</keyword>
<evidence type="ECO:0008006" key="3">
    <source>
        <dbReference type="Google" id="ProtNLM"/>
    </source>
</evidence>
<keyword evidence="1" id="KW-0472">Membrane</keyword>
<evidence type="ECO:0000313" key="2">
    <source>
        <dbReference type="EMBL" id="QIE12389.1"/>
    </source>
</evidence>
<organism evidence="2">
    <name type="scientific">Ectocarpus siliculosus</name>
    <name type="common">Brown alga</name>
    <name type="synonym">Conferva siliculosa</name>
    <dbReference type="NCBI Taxonomy" id="2880"/>
    <lineage>
        <taxon>Eukaryota</taxon>
        <taxon>Sar</taxon>
        <taxon>Stramenopiles</taxon>
        <taxon>Ochrophyta</taxon>
        <taxon>PX clade</taxon>
        <taxon>Phaeophyceae</taxon>
        <taxon>Ectocarpales</taxon>
        <taxon>Ectocarpaceae</taxon>
        <taxon>Ectocarpus</taxon>
    </lineage>
</organism>
<keyword evidence="2" id="KW-0934">Plastid</keyword>
<name>A0A6G6D774_ECTSI</name>
<dbReference type="Gene3D" id="1.10.3460.10">
    <property type="entry name" value="Chlorophyll a/b binding protein domain"/>
    <property type="match status" value="1"/>
</dbReference>
<evidence type="ECO:0000256" key="1">
    <source>
        <dbReference type="SAM" id="Phobius"/>
    </source>
</evidence>
<dbReference type="SUPFAM" id="SSF103511">
    <property type="entry name" value="Chlorophyll a-b binding protein"/>
    <property type="match status" value="1"/>
</dbReference>
<sequence length="54" mass="6423">MDKNFKKSNDYQSRWGFYLKSEILNGRVAMIALILILLIEIFTKQTLLHLLSFF</sequence>
<dbReference type="EMBL" id="MN181444">
    <property type="protein sequence ID" value="QIE12389.1"/>
    <property type="molecule type" value="Genomic_DNA"/>
</dbReference>
<gene>
    <name evidence="2" type="primary">ycf17</name>
    <name evidence="2" type="ORF">Esil_043</name>
</gene>
<reference evidence="2" key="1">
    <citation type="journal article" date="2020" name="Sci. Rep.">
        <title>Organelle inheritance and genome architecture variation in isogamous brown algae.</title>
        <authorList>
            <person name="Choi J.W."/>
            <person name="Graf L."/>
            <person name="Peters A.F."/>
            <person name="Cock J.M."/>
            <person name="Nishitsuji K."/>
            <person name="Arimoto A."/>
            <person name="Shoguchi E."/>
            <person name="Nagasato C."/>
            <person name="Choi C.G."/>
            <person name="Yoon H.S."/>
        </authorList>
    </citation>
    <scope>NUCLEOTIDE SEQUENCE</scope>
</reference>
<protein>
    <recommendedName>
        <fullName evidence="3">CAB/ELIP/HLIP superfamily protein</fullName>
    </recommendedName>
</protein>
<keyword evidence="1" id="KW-1133">Transmembrane helix</keyword>
<dbReference type="AlphaFoldDB" id="A0A6G6D774"/>
<accession>A0A6G6D774</accession>
<feature type="transmembrane region" description="Helical" evidence="1">
    <location>
        <begin position="23"/>
        <end position="42"/>
    </location>
</feature>
<geneLocation type="plastid" evidence="2"/>
<dbReference type="GO" id="GO:0009507">
    <property type="term" value="C:chloroplast"/>
    <property type="evidence" value="ECO:0007669"/>
    <property type="project" value="UniProtKB-SubCell"/>
</dbReference>
<proteinExistence type="predicted"/>